<evidence type="ECO:0000259" key="1">
    <source>
        <dbReference type="Pfam" id="PF12937"/>
    </source>
</evidence>
<dbReference type="Proteomes" id="UP001211065">
    <property type="component" value="Unassembled WGS sequence"/>
</dbReference>
<accession>A0AAD5Y3I2</accession>
<dbReference type="SUPFAM" id="SSF52047">
    <property type="entry name" value="RNI-like"/>
    <property type="match status" value="1"/>
</dbReference>
<dbReference type="Gene3D" id="3.80.10.10">
    <property type="entry name" value="Ribonuclease Inhibitor"/>
    <property type="match status" value="1"/>
</dbReference>
<comment type="caution">
    <text evidence="2">The sequence shown here is derived from an EMBL/GenBank/DDBJ whole genome shotgun (WGS) entry which is preliminary data.</text>
</comment>
<gene>
    <name evidence="2" type="ORF">HK099_004318</name>
</gene>
<dbReference type="InterPro" id="IPR032675">
    <property type="entry name" value="LRR_dom_sf"/>
</dbReference>
<protein>
    <recommendedName>
        <fullName evidence="1">F-box domain-containing protein</fullName>
    </recommendedName>
</protein>
<proteinExistence type="predicted"/>
<keyword evidence="3" id="KW-1185">Reference proteome</keyword>
<organism evidence="2 3">
    <name type="scientific">Clydaea vesicula</name>
    <dbReference type="NCBI Taxonomy" id="447962"/>
    <lineage>
        <taxon>Eukaryota</taxon>
        <taxon>Fungi</taxon>
        <taxon>Fungi incertae sedis</taxon>
        <taxon>Chytridiomycota</taxon>
        <taxon>Chytridiomycota incertae sedis</taxon>
        <taxon>Chytridiomycetes</taxon>
        <taxon>Lobulomycetales</taxon>
        <taxon>Lobulomycetaceae</taxon>
        <taxon>Clydaea</taxon>
    </lineage>
</organism>
<reference evidence="2" key="1">
    <citation type="submission" date="2020-05" db="EMBL/GenBank/DDBJ databases">
        <title>Phylogenomic resolution of chytrid fungi.</title>
        <authorList>
            <person name="Stajich J.E."/>
            <person name="Amses K."/>
            <person name="Simmons R."/>
            <person name="Seto K."/>
            <person name="Myers J."/>
            <person name="Bonds A."/>
            <person name="Quandt C.A."/>
            <person name="Barry K."/>
            <person name="Liu P."/>
            <person name="Grigoriev I."/>
            <person name="Longcore J.E."/>
            <person name="James T.Y."/>
        </authorList>
    </citation>
    <scope>NUCLEOTIDE SEQUENCE</scope>
    <source>
        <strain evidence="2">JEL0476</strain>
    </source>
</reference>
<evidence type="ECO:0000313" key="2">
    <source>
        <dbReference type="EMBL" id="KAJ3226708.1"/>
    </source>
</evidence>
<name>A0AAD5Y3I2_9FUNG</name>
<dbReference type="Pfam" id="PF12937">
    <property type="entry name" value="F-box-like"/>
    <property type="match status" value="1"/>
</dbReference>
<sequence length="505" mass="58616">MNAKVQKLLLDYLYHTHQEFSFLLTDNDESDYKSLFRSGIDLAHTAERVFEELAKNLQDDNKQLQPKNKTSVKDDISVKLPNEVWQQIFKYFLKNDCTSNADYRNLSLTSKHFASIALPLLWNKIKVRHDNITKLYSLVTGFKSNSKYRAKNKHWFSPATSSLTFYSTLDGDCYRSETSEIATKNIMKCIFPYVPNLIDINHVIPYLGARITYNFDDLYELFSNCPNLKTLDLNSVLMPSKDSMCTDNILDAVVDGFSTLRELHLATVTGDQEMFFKRANFGLLQIWELDDISTLSAEYISRSLENLKSLKMNSKDDGETTSFNEEGAGILIQNAKNLESINIEIGLSDKLLKLISENNANLTCFSGDIDSEKVSWDGLYKFFKQSGQNLQRIQLNFDDAFALDKYQFLNLSVVMPNLIKFEILNLNIFKMFETKISDNDGARYDMNEAILIFQKFLKNLKHLKYFCLQQISQWERKEKLEFYNNIKFIFSERMIICYDPTKRSN</sequence>
<feature type="domain" description="F-box" evidence="1">
    <location>
        <begin position="79"/>
        <end position="125"/>
    </location>
</feature>
<evidence type="ECO:0000313" key="3">
    <source>
        <dbReference type="Proteomes" id="UP001211065"/>
    </source>
</evidence>
<dbReference type="EMBL" id="JADGJW010000030">
    <property type="protein sequence ID" value="KAJ3226708.1"/>
    <property type="molecule type" value="Genomic_DNA"/>
</dbReference>
<dbReference type="AlphaFoldDB" id="A0AAD5Y3I2"/>
<dbReference type="InterPro" id="IPR001810">
    <property type="entry name" value="F-box_dom"/>
</dbReference>